<dbReference type="EMBL" id="PEZI01000071">
    <property type="protein sequence ID" value="PIS14287.1"/>
    <property type="molecule type" value="Genomic_DNA"/>
</dbReference>
<organism evidence="1 2">
    <name type="scientific">Candidatus Shapirobacteria bacterium CG09_land_8_20_14_0_10_39_12</name>
    <dbReference type="NCBI Taxonomy" id="1974885"/>
    <lineage>
        <taxon>Bacteria</taxon>
        <taxon>Candidatus Shapironibacteriota</taxon>
    </lineage>
</organism>
<sequence length="82" mass="9761">MEADQDPDAPILRVKYPYTVSPYIPGPTMEDLFRDESNERSNAFNIAIQKLSAELNHRLGFNMHWFRRNKYETCSKLDIKYY</sequence>
<accession>A0A2H0WNT1</accession>
<evidence type="ECO:0000313" key="1">
    <source>
        <dbReference type="EMBL" id="PIS14287.1"/>
    </source>
</evidence>
<protein>
    <submittedName>
        <fullName evidence="1">Uncharacterized protein</fullName>
    </submittedName>
</protein>
<dbReference type="Proteomes" id="UP000230775">
    <property type="component" value="Unassembled WGS sequence"/>
</dbReference>
<gene>
    <name evidence="1" type="ORF">COT64_03355</name>
</gene>
<dbReference type="AlphaFoldDB" id="A0A2H0WNT1"/>
<evidence type="ECO:0000313" key="2">
    <source>
        <dbReference type="Proteomes" id="UP000230775"/>
    </source>
</evidence>
<name>A0A2H0WNT1_9BACT</name>
<reference evidence="2" key="1">
    <citation type="submission" date="2017-09" db="EMBL/GenBank/DDBJ databases">
        <title>Depth-based differentiation of microbial function through sediment-hosted aquifers and enrichment of novel symbionts in the deep terrestrial subsurface.</title>
        <authorList>
            <person name="Probst A.J."/>
            <person name="Ladd B."/>
            <person name="Jarett J.K."/>
            <person name="Geller-Mcgrath D.E."/>
            <person name="Sieber C.M.K."/>
            <person name="Emerson J.B."/>
            <person name="Anantharaman K."/>
            <person name="Thomas B.C."/>
            <person name="Malmstrom R."/>
            <person name="Stieglmeier M."/>
            <person name="Klingl A."/>
            <person name="Woyke T."/>
            <person name="Ryan C.M."/>
            <person name="Banfield J.F."/>
        </authorList>
    </citation>
    <scope>NUCLEOTIDE SEQUENCE [LARGE SCALE GENOMIC DNA]</scope>
</reference>
<proteinExistence type="predicted"/>
<comment type="caution">
    <text evidence="1">The sequence shown here is derived from an EMBL/GenBank/DDBJ whole genome shotgun (WGS) entry which is preliminary data.</text>
</comment>